<evidence type="ECO:0000256" key="1">
    <source>
        <dbReference type="SAM" id="MobiDB-lite"/>
    </source>
</evidence>
<feature type="region of interest" description="Disordered" evidence="1">
    <location>
        <begin position="23"/>
        <end position="49"/>
    </location>
</feature>
<dbReference type="AlphaFoldDB" id="A0AAV8YF68"/>
<feature type="compositionally biased region" description="Acidic residues" evidence="1">
    <location>
        <begin position="37"/>
        <end position="49"/>
    </location>
</feature>
<evidence type="ECO:0000313" key="3">
    <source>
        <dbReference type="Proteomes" id="UP001162156"/>
    </source>
</evidence>
<proteinExistence type="predicted"/>
<organism evidence="2 3">
    <name type="scientific">Rhamnusium bicolor</name>
    <dbReference type="NCBI Taxonomy" id="1586634"/>
    <lineage>
        <taxon>Eukaryota</taxon>
        <taxon>Metazoa</taxon>
        <taxon>Ecdysozoa</taxon>
        <taxon>Arthropoda</taxon>
        <taxon>Hexapoda</taxon>
        <taxon>Insecta</taxon>
        <taxon>Pterygota</taxon>
        <taxon>Neoptera</taxon>
        <taxon>Endopterygota</taxon>
        <taxon>Coleoptera</taxon>
        <taxon>Polyphaga</taxon>
        <taxon>Cucujiformia</taxon>
        <taxon>Chrysomeloidea</taxon>
        <taxon>Cerambycidae</taxon>
        <taxon>Lepturinae</taxon>
        <taxon>Rhagiini</taxon>
        <taxon>Rhamnusium</taxon>
    </lineage>
</organism>
<keyword evidence="3" id="KW-1185">Reference proteome</keyword>
<name>A0AAV8YF68_9CUCU</name>
<gene>
    <name evidence="2" type="ORF">NQ314_008062</name>
</gene>
<sequence>MPNTTEVASHYISQRNIKAIQNKLKEKPQQVTQPSPEQDENSSDESDDVVNENYCSTENIMHSEKLILHKAAEILKRQIREFQPQQRYFPEPENISQMEFKKQVPNLLLAFVSWLIDDGAFNNLHNEVAEAVIPCNIIMALSSKIYKKNYFQFGLGLFLHHLVRSKQLLDILSKIGLSCTYNDVRQLTTALAKQKINNDQVYIPPGIDKVDQHIYSLHIIILYQQSVLLNTFTFCNNKALIKSVISGPTFRKDMQLG</sequence>
<reference evidence="2" key="1">
    <citation type="journal article" date="2023" name="Insect Mol. Biol.">
        <title>Genome sequencing provides insights into the evolution of gene families encoding plant cell wall-degrading enzymes in longhorned beetles.</title>
        <authorList>
            <person name="Shin N.R."/>
            <person name="Okamura Y."/>
            <person name="Kirsch R."/>
            <person name="Pauchet Y."/>
        </authorList>
    </citation>
    <scope>NUCLEOTIDE SEQUENCE</scope>
    <source>
        <strain evidence="2">RBIC_L_NR</strain>
    </source>
</reference>
<dbReference type="EMBL" id="JANEYF010002187">
    <property type="protein sequence ID" value="KAJ8950056.1"/>
    <property type="molecule type" value="Genomic_DNA"/>
</dbReference>
<dbReference type="Proteomes" id="UP001162156">
    <property type="component" value="Unassembled WGS sequence"/>
</dbReference>
<accession>A0AAV8YF68</accession>
<evidence type="ECO:0000313" key="2">
    <source>
        <dbReference type="EMBL" id="KAJ8950056.1"/>
    </source>
</evidence>
<comment type="caution">
    <text evidence="2">The sequence shown here is derived from an EMBL/GenBank/DDBJ whole genome shotgun (WGS) entry which is preliminary data.</text>
</comment>
<protein>
    <submittedName>
        <fullName evidence="2">Uncharacterized protein</fullName>
    </submittedName>
</protein>